<dbReference type="OrthoDB" id="4158144at2759"/>
<feature type="compositionally biased region" description="Low complexity" evidence="1">
    <location>
        <begin position="332"/>
        <end position="356"/>
    </location>
</feature>
<dbReference type="RefSeq" id="XP_007722831.1">
    <property type="nucleotide sequence ID" value="XM_007724641.1"/>
</dbReference>
<feature type="compositionally biased region" description="Basic and acidic residues" evidence="1">
    <location>
        <begin position="598"/>
        <end position="612"/>
    </location>
</feature>
<gene>
    <name evidence="2" type="ORF">A1O1_03740</name>
</gene>
<protein>
    <submittedName>
        <fullName evidence="2">Uncharacterized protein</fullName>
    </submittedName>
</protein>
<feature type="region of interest" description="Disordered" evidence="1">
    <location>
        <begin position="1"/>
        <end position="21"/>
    </location>
</feature>
<feature type="compositionally biased region" description="Basic residues" evidence="1">
    <location>
        <begin position="1"/>
        <end position="15"/>
    </location>
</feature>
<reference evidence="2 3" key="1">
    <citation type="submission" date="2013-03" db="EMBL/GenBank/DDBJ databases">
        <title>The Genome Sequence of Capronia coronata CBS 617.96.</title>
        <authorList>
            <consortium name="The Broad Institute Genomics Platform"/>
            <person name="Cuomo C."/>
            <person name="de Hoog S."/>
            <person name="Gorbushina A."/>
            <person name="Walker B."/>
            <person name="Young S.K."/>
            <person name="Zeng Q."/>
            <person name="Gargeya S."/>
            <person name="Fitzgerald M."/>
            <person name="Haas B."/>
            <person name="Abouelleil A."/>
            <person name="Allen A.W."/>
            <person name="Alvarado L."/>
            <person name="Arachchi H.M."/>
            <person name="Berlin A.M."/>
            <person name="Chapman S.B."/>
            <person name="Gainer-Dewar J."/>
            <person name="Goldberg J."/>
            <person name="Griggs A."/>
            <person name="Gujja S."/>
            <person name="Hansen M."/>
            <person name="Howarth C."/>
            <person name="Imamovic A."/>
            <person name="Ireland A."/>
            <person name="Larimer J."/>
            <person name="McCowan C."/>
            <person name="Murphy C."/>
            <person name="Pearson M."/>
            <person name="Poon T.W."/>
            <person name="Priest M."/>
            <person name="Roberts A."/>
            <person name="Saif S."/>
            <person name="Shea T."/>
            <person name="Sisk P."/>
            <person name="Sykes S."/>
            <person name="Wortman J."/>
            <person name="Nusbaum C."/>
            <person name="Birren B."/>
        </authorList>
    </citation>
    <scope>NUCLEOTIDE SEQUENCE [LARGE SCALE GENOMIC DNA]</scope>
    <source>
        <strain evidence="2 3">CBS 617.96</strain>
    </source>
</reference>
<feature type="region of interest" description="Disordered" evidence="1">
    <location>
        <begin position="69"/>
        <end position="106"/>
    </location>
</feature>
<comment type="caution">
    <text evidence="2">The sequence shown here is derived from an EMBL/GenBank/DDBJ whole genome shotgun (WGS) entry which is preliminary data.</text>
</comment>
<evidence type="ECO:0000313" key="3">
    <source>
        <dbReference type="Proteomes" id="UP000019484"/>
    </source>
</evidence>
<evidence type="ECO:0000313" key="2">
    <source>
        <dbReference type="EMBL" id="EXJ90637.1"/>
    </source>
</evidence>
<dbReference type="eggNOG" id="ENOG502T39T">
    <property type="taxonomic scope" value="Eukaryota"/>
</dbReference>
<feature type="compositionally biased region" description="Polar residues" evidence="1">
    <location>
        <begin position="580"/>
        <end position="591"/>
    </location>
</feature>
<accession>W9YCM6</accession>
<feature type="compositionally biased region" description="Low complexity" evidence="1">
    <location>
        <begin position="564"/>
        <end position="576"/>
    </location>
</feature>
<dbReference type="Proteomes" id="UP000019484">
    <property type="component" value="Unassembled WGS sequence"/>
</dbReference>
<feature type="region of interest" description="Disordered" evidence="1">
    <location>
        <begin position="327"/>
        <end position="368"/>
    </location>
</feature>
<dbReference type="AlphaFoldDB" id="W9YCM6"/>
<feature type="region of interest" description="Disordered" evidence="1">
    <location>
        <begin position="125"/>
        <end position="173"/>
    </location>
</feature>
<feature type="compositionally biased region" description="Low complexity" evidence="1">
    <location>
        <begin position="432"/>
        <end position="451"/>
    </location>
</feature>
<evidence type="ECO:0000256" key="1">
    <source>
        <dbReference type="SAM" id="MobiDB-lite"/>
    </source>
</evidence>
<name>W9YCM6_9EURO</name>
<feature type="region of interest" description="Disordered" evidence="1">
    <location>
        <begin position="287"/>
        <end position="311"/>
    </location>
</feature>
<feature type="compositionally biased region" description="Basic and acidic residues" evidence="1">
    <location>
        <begin position="498"/>
        <end position="510"/>
    </location>
</feature>
<dbReference type="EMBL" id="AMWN01000003">
    <property type="protein sequence ID" value="EXJ90637.1"/>
    <property type="molecule type" value="Genomic_DNA"/>
</dbReference>
<organism evidence="2 3">
    <name type="scientific">Capronia coronata CBS 617.96</name>
    <dbReference type="NCBI Taxonomy" id="1182541"/>
    <lineage>
        <taxon>Eukaryota</taxon>
        <taxon>Fungi</taxon>
        <taxon>Dikarya</taxon>
        <taxon>Ascomycota</taxon>
        <taxon>Pezizomycotina</taxon>
        <taxon>Eurotiomycetes</taxon>
        <taxon>Chaetothyriomycetidae</taxon>
        <taxon>Chaetothyriales</taxon>
        <taxon>Herpotrichiellaceae</taxon>
        <taxon>Capronia</taxon>
    </lineage>
</organism>
<feature type="compositionally biased region" description="Low complexity" evidence="1">
    <location>
        <begin position="412"/>
        <end position="424"/>
    </location>
</feature>
<dbReference type="HOGENOM" id="CLU_028828_0_0_1"/>
<keyword evidence="3" id="KW-1185">Reference proteome</keyword>
<feature type="compositionally biased region" description="Polar residues" evidence="1">
    <location>
        <begin position="134"/>
        <end position="167"/>
    </location>
</feature>
<feature type="compositionally biased region" description="Polar residues" evidence="1">
    <location>
        <begin position="452"/>
        <end position="470"/>
    </location>
</feature>
<dbReference type="GeneID" id="19158630"/>
<feature type="region of interest" description="Disordered" evidence="1">
    <location>
        <begin position="662"/>
        <end position="698"/>
    </location>
</feature>
<sequence>MESRLRKLLSPRRAHAQQANDVAELDLHSVPYTTAPSQGRLPVFVKHPLGKPSTIQVQPVEAPDLHSLSYESTVPGRPPQLGDRPQRGNGPVKLQTSRRLSSGELLVTQQDYDRTLDDIRQGDYILGGKDRRTSQATTQSKPAHQPSDSRVWSNSPNASRTQPTFSSPLWAPPSSMSDDAVFGASAEGHYFGDSGDHVYYSGSRSSTTGLGITTPAQQLYPRHAASISSLLEPHEEKSPTIQALWKAEYSRLVSIYGQAGVDQNINQLNQEYLNKPLPDIDPRIASTRHPGHLSSTHSLPPPVEPARRGLEIRNITPVPHLELAYRDDHSEQSSNQRHSLLSSSGTSSSFTTTRTSMAEEPVTSRDDIRKIVDDMRLTYLQAIEAQTPPPPSLSEPAVRKPRSKKQTRSLTSPASVESGLGSSSRRSKNSRSKSWQSSSSSPQTSVNPSSLKSSNWRTSSAPGRRTSNLLVPSLPAIQASPARAGPGLKQPEADAENDEHHHDIGLKRADSTTLGSMAANLTIVDDERLTPSPSPKNISTSSPTFYNSSESESESGPDTSAHTPSFSLSPSSRPSPVQTPPTSVQHTSTPANHKPSAHSHDTADRKSSWQEEADRLFAESELDLSLEIEDFESLCDDLFNTPGLGRQSPGILRAWDADEGRAYSGKANPESISTGSPSRPTRNERVVLQSDPGRLGNP</sequence>
<feature type="compositionally biased region" description="Polar residues" evidence="1">
    <location>
        <begin position="535"/>
        <end position="563"/>
    </location>
</feature>
<proteinExistence type="predicted"/>
<feature type="region of interest" description="Disordered" evidence="1">
    <location>
        <begin position="382"/>
        <end position="612"/>
    </location>
</feature>
<feature type="compositionally biased region" description="Polar residues" evidence="1">
    <location>
        <begin position="670"/>
        <end position="680"/>
    </location>
</feature>